<dbReference type="Proteomes" id="UP000053462">
    <property type="component" value="Unassembled WGS sequence"/>
</dbReference>
<reference evidence="1 2" key="1">
    <citation type="submission" date="2015-10" db="EMBL/GenBank/DDBJ databases">
        <title>Draft genome sequence of Thermococcus celericrescens strain DSM 17994.</title>
        <authorList>
            <person name="Hong S.-J."/>
            <person name="Park C.-E."/>
            <person name="Shin J.-H."/>
        </authorList>
    </citation>
    <scope>NUCLEOTIDE SEQUENCE [LARGE SCALE GENOMIC DNA]</scope>
    <source>
        <strain evidence="1 2">DSM 17994</strain>
    </source>
</reference>
<dbReference type="EMBL" id="LLYW01000013">
    <property type="protein sequence ID" value="KUH33959.1"/>
    <property type="molecule type" value="Genomic_DNA"/>
</dbReference>
<gene>
    <name evidence="1" type="ORF">APY94_04310</name>
</gene>
<sequence length="311" mass="36216">MTLGSTEATVYDFKNRRFNYLIALDGEGRASHYTGPLTGYGSYNDGYRDGQRLAAWLTFKLQGIHYYITIPFYTPAGNPRDNPQGSFDNSYWNGWVDGVLSIVDSNRKGFYWSLEAAGQITKGYGAGRVNEQLISDLSSYVRSYGLKLIWIPALRDRDMEFIDNPEYVNIPQLRTYFNYIFVQPNYYQLSTLRDKYGNTYEYSYEELKKRVNWIYEGQVYMEMEVDKTVLGISCNNRNCPEDMRCIENTCVENCRSSTPIFALSYAGDYLRAQKDVLGSKFYHRAYYFSTDLNVIDNMERYCQDNLGEHYV</sequence>
<dbReference type="STRING" id="227598.APY94_04310"/>
<evidence type="ECO:0000313" key="2">
    <source>
        <dbReference type="Proteomes" id="UP000053462"/>
    </source>
</evidence>
<organism evidence="1 2">
    <name type="scientific">Thermococcus celericrescens</name>
    <dbReference type="NCBI Taxonomy" id="227598"/>
    <lineage>
        <taxon>Archaea</taxon>
        <taxon>Methanobacteriati</taxon>
        <taxon>Methanobacteriota</taxon>
        <taxon>Thermococci</taxon>
        <taxon>Thermococcales</taxon>
        <taxon>Thermococcaceae</taxon>
        <taxon>Thermococcus</taxon>
    </lineage>
</organism>
<name>A0A100XYH2_9EURY</name>
<comment type="caution">
    <text evidence="1">The sequence shown here is derived from an EMBL/GenBank/DDBJ whole genome shotgun (WGS) entry which is preliminary data.</text>
</comment>
<evidence type="ECO:0000313" key="1">
    <source>
        <dbReference type="EMBL" id="KUH33959.1"/>
    </source>
</evidence>
<dbReference type="AlphaFoldDB" id="A0A100XYH2"/>
<keyword evidence="2" id="KW-1185">Reference proteome</keyword>
<accession>A0A100XYH2</accession>
<protein>
    <recommendedName>
        <fullName evidence="3">DUF4855 domain-containing protein</fullName>
    </recommendedName>
</protein>
<evidence type="ECO:0008006" key="3">
    <source>
        <dbReference type="Google" id="ProtNLM"/>
    </source>
</evidence>
<proteinExistence type="predicted"/>